<evidence type="ECO:0000256" key="6">
    <source>
        <dbReference type="SAM" id="MobiDB-lite"/>
    </source>
</evidence>
<proteinExistence type="predicted"/>
<feature type="compositionally biased region" description="Low complexity" evidence="6">
    <location>
        <begin position="82"/>
        <end position="100"/>
    </location>
</feature>
<dbReference type="InterPro" id="IPR013083">
    <property type="entry name" value="Znf_RING/FYVE/PHD"/>
</dbReference>
<dbReference type="AlphaFoldDB" id="A0A6P8IZB6"/>
<evidence type="ECO:0000256" key="1">
    <source>
        <dbReference type="ARBA" id="ARBA00022723"/>
    </source>
</evidence>
<dbReference type="GeneID" id="116306590"/>
<dbReference type="CDD" id="cd15523">
    <property type="entry name" value="PHD_PHF21A"/>
    <property type="match status" value="1"/>
</dbReference>
<dbReference type="Proteomes" id="UP000515163">
    <property type="component" value="Unplaced"/>
</dbReference>
<dbReference type="SUPFAM" id="SSF57903">
    <property type="entry name" value="FYVE/PHD zinc finger"/>
    <property type="match status" value="1"/>
</dbReference>
<dbReference type="InterPro" id="IPR019787">
    <property type="entry name" value="Znf_PHD-finger"/>
</dbReference>
<protein>
    <submittedName>
        <fullName evidence="9">PHD finger protein 21A-like</fullName>
    </submittedName>
</protein>
<dbReference type="PROSITE" id="PS01359">
    <property type="entry name" value="ZF_PHD_1"/>
    <property type="match status" value="1"/>
</dbReference>
<keyword evidence="3" id="KW-0862">Zinc</keyword>
<keyword evidence="8" id="KW-1185">Reference proteome</keyword>
<keyword evidence="2 4" id="KW-0863">Zinc-finger</keyword>
<dbReference type="KEGG" id="aten:116306590"/>
<feature type="compositionally biased region" description="Polar residues" evidence="6">
    <location>
        <begin position="302"/>
        <end position="316"/>
    </location>
</feature>
<feature type="coiled-coil region" evidence="5">
    <location>
        <begin position="424"/>
        <end position="458"/>
    </location>
</feature>
<evidence type="ECO:0000256" key="3">
    <source>
        <dbReference type="ARBA" id="ARBA00022833"/>
    </source>
</evidence>
<evidence type="ECO:0000256" key="2">
    <source>
        <dbReference type="ARBA" id="ARBA00022771"/>
    </source>
</evidence>
<accession>A0A6P8IZB6</accession>
<keyword evidence="5" id="KW-0175">Coiled coil</keyword>
<evidence type="ECO:0000313" key="8">
    <source>
        <dbReference type="Proteomes" id="UP000515163"/>
    </source>
</evidence>
<feature type="region of interest" description="Disordered" evidence="6">
    <location>
        <begin position="69"/>
        <end position="111"/>
    </location>
</feature>
<dbReference type="FunCoup" id="A0A6P8IZB6">
    <property type="interactions" value="640"/>
</dbReference>
<dbReference type="OrthoDB" id="336088at2759"/>
<dbReference type="SMART" id="SM00249">
    <property type="entry name" value="PHD"/>
    <property type="match status" value="1"/>
</dbReference>
<feature type="region of interest" description="Disordered" evidence="6">
    <location>
        <begin position="295"/>
        <end position="322"/>
    </location>
</feature>
<dbReference type="InParanoid" id="A0A6P8IZB6"/>
<dbReference type="InterPro" id="IPR011011">
    <property type="entry name" value="Znf_FYVE_PHD"/>
</dbReference>
<dbReference type="RefSeq" id="XP_031572537.1">
    <property type="nucleotide sequence ID" value="XM_031716677.1"/>
</dbReference>
<feature type="domain" description="PHD-type" evidence="7">
    <location>
        <begin position="347"/>
        <end position="394"/>
    </location>
</feature>
<dbReference type="PANTHER" id="PTHR24102">
    <property type="entry name" value="PHD FINGER PROTEIN"/>
    <property type="match status" value="1"/>
</dbReference>
<evidence type="ECO:0000256" key="5">
    <source>
        <dbReference type="SAM" id="Coils"/>
    </source>
</evidence>
<evidence type="ECO:0000256" key="4">
    <source>
        <dbReference type="PROSITE-ProRule" id="PRU00146"/>
    </source>
</evidence>
<sequence length="486" mass="54242">MELEKLQAQLKSHIQEHQVLVRQIKSDPQNPDLQKRLKGLQTHITSLSEQQNRVVNHLRQELLKTKFLPKNDLSNSQHQDSNGEVVSSSVGGKASKVVVKQEPPDTHSQEPQRVVMRSVSVGTQNLPNIKPKPVVLDSSQSGSSFCKSPTSPFGVKSPSFNISHRQFTSSNLPSSGSMNIVTIHKNHGGVVTVSHSRPSVQITGNLTPILPKPVVMETSRIKKEEPPPIDKEKLEFMSALGLITPQTMIEIQAKRQERKRRSHCISPYSSLLLEPEPKKLNNRLIMLPVKRGRGKIGRPPKYSSSAPCSPKTTSPVPNGLGEPGNKRFKYRRFITEDSPPDEDDDHENACTVCKSNGELLMCDTCNLVYHLKCLDPPLTGIPSGMWICPKCKEAASSCDTMAWPGMLKVIQSYMAHKTAKEDEKNYLIKRSQELQAEKNELEAKAKRLSQSIMEQMQTKSELSTSNKMAKNSVDKLIQFIELVQSL</sequence>
<dbReference type="InterPro" id="IPR001965">
    <property type="entry name" value="Znf_PHD"/>
</dbReference>
<evidence type="ECO:0000313" key="9">
    <source>
        <dbReference type="RefSeq" id="XP_031572537.1"/>
    </source>
</evidence>
<gene>
    <name evidence="9" type="primary">LOC116306590</name>
</gene>
<dbReference type="InterPro" id="IPR019786">
    <property type="entry name" value="Zinc_finger_PHD-type_CS"/>
</dbReference>
<dbReference type="PANTHER" id="PTHR24102:SF28">
    <property type="entry name" value="PHD-TYPE DOMAIN-CONTAINING PROTEIN"/>
    <property type="match status" value="1"/>
</dbReference>
<dbReference type="GO" id="GO:0008270">
    <property type="term" value="F:zinc ion binding"/>
    <property type="evidence" value="ECO:0007669"/>
    <property type="project" value="UniProtKB-KW"/>
</dbReference>
<name>A0A6P8IZB6_ACTTE</name>
<dbReference type="PROSITE" id="PS50016">
    <property type="entry name" value="ZF_PHD_2"/>
    <property type="match status" value="1"/>
</dbReference>
<evidence type="ECO:0000259" key="7">
    <source>
        <dbReference type="PROSITE" id="PS50016"/>
    </source>
</evidence>
<keyword evidence="1" id="KW-0479">Metal-binding</keyword>
<dbReference type="Pfam" id="PF00628">
    <property type="entry name" value="PHD"/>
    <property type="match status" value="1"/>
</dbReference>
<dbReference type="Gene3D" id="3.30.40.10">
    <property type="entry name" value="Zinc/RING finger domain, C3HC4 (zinc finger)"/>
    <property type="match status" value="1"/>
</dbReference>
<reference evidence="9" key="1">
    <citation type="submission" date="2025-08" db="UniProtKB">
        <authorList>
            <consortium name="RefSeq"/>
        </authorList>
    </citation>
    <scope>IDENTIFICATION</scope>
</reference>
<organism evidence="8 9">
    <name type="scientific">Actinia tenebrosa</name>
    <name type="common">Australian red waratah sea anemone</name>
    <dbReference type="NCBI Taxonomy" id="6105"/>
    <lineage>
        <taxon>Eukaryota</taxon>
        <taxon>Metazoa</taxon>
        <taxon>Cnidaria</taxon>
        <taxon>Anthozoa</taxon>
        <taxon>Hexacorallia</taxon>
        <taxon>Actiniaria</taxon>
        <taxon>Actiniidae</taxon>
        <taxon>Actinia</taxon>
    </lineage>
</organism>